<dbReference type="EMBL" id="CP012332">
    <property type="protein sequence ID" value="AKU90503.1"/>
    <property type="molecule type" value="Genomic_DNA"/>
</dbReference>
<dbReference type="Proteomes" id="UP000055590">
    <property type="component" value="Chromosome"/>
</dbReference>
<dbReference type="KEGG" id="vin:AKJ08_0890"/>
<organism evidence="5 6">
    <name type="scientific">Vulgatibacter incomptus</name>
    <dbReference type="NCBI Taxonomy" id="1391653"/>
    <lineage>
        <taxon>Bacteria</taxon>
        <taxon>Pseudomonadati</taxon>
        <taxon>Myxococcota</taxon>
        <taxon>Myxococcia</taxon>
        <taxon>Myxococcales</taxon>
        <taxon>Cystobacterineae</taxon>
        <taxon>Vulgatibacteraceae</taxon>
        <taxon>Vulgatibacter</taxon>
    </lineage>
</organism>
<reference evidence="5 6" key="1">
    <citation type="submission" date="2015-08" db="EMBL/GenBank/DDBJ databases">
        <authorList>
            <person name="Babu N.S."/>
            <person name="Beckwith C.J."/>
            <person name="Beseler K.G."/>
            <person name="Brison A."/>
            <person name="Carone J.V."/>
            <person name="Caskin T.P."/>
            <person name="Diamond M."/>
            <person name="Durham M.E."/>
            <person name="Foxe J.M."/>
            <person name="Go M."/>
            <person name="Henderson B.A."/>
            <person name="Jones I.B."/>
            <person name="McGettigan J.A."/>
            <person name="Micheletti S.J."/>
            <person name="Nasrallah M.E."/>
            <person name="Ortiz D."/>
            <person name="Piller C.R."/>
            <person name="Privatt S.R."/>
            <person name="Schneider S.L."/>
            <person name="Sharp S."/>
            <person name="Smith T.C."/>
            <person name="Stanton J.D."/>
            <person name="Ullery H.E."/>
            <person name="Wilson R.J."/>
            <person name="Serrano M.G."/>
            <person name="Buck G."/>
            <person name="Lee V."/>
            <person name="Wang Y."/>
            <person name="Carvalho R."/>
            <person name="Voegtly L."/>
            <person name="Shi R."/>
            <person name="Duckworth R."/>
            <person name="Johnson A."/>
            <person name="Loviza R."/>
            <person name="Walstead R."/>
            <person name="Shah Z."/>
            <person name="Kiflezghi M."/>
            <person name="Wade K."/>
            <person name="Ball S.L."/>
            <person name="Bradley K.W."/>
            <person name="Asai D.J."/>
            <person name="Bowman C.A."/>
            <person name="Russell D.A."/>
            <person name="Pope W.H."/>
            <person name="Jacobs-Sera D."/>
            <person name="Hendrix R.W."/>
            <person name="Hatfull G.F."/>
        </authorList>
    </citation>
    <scope>NUCLEOTIDE SEQUENCE [LARGE SCALE GENOMIC DNA]</scope>
    <source>
        <strain evidence="5 6">DSM 27710</strain>
    </source>
</reference>
<accession>A0A0K1PAE0</accession>
<dbReference type="PATRIC" id="fig|1391653.3.peg.912"/>
<sequence>MVGIGAFIDDDSLRHGSPSSVKDEAMIDERHDLGPGAGTDPVQPLSFPNEDTPAPSAPIPDAPPIARARDLLEGMPAGSGAADPIAALEREVAARGDDPSAAALLHEIGRHWEERRKSPRHAAIAYQKAFRLDRSLVPNLQAARRLFSEVGNWPLVAHLLETEVDAERDPAARSRLLFERGLVFEEHLAKPDEATACFERALELDPGNLALLAHLPAATKDPETRAGIHERTAEVVSDPRLASIELGSAAHLLEGVDVRRSLELLRGAYAKDPGSPVVRARLERKLEQAGAREELRRLYESELERATPESAPWLCRRISRLHLEDGREDEAVEALVAGRRLAPRDPLILGELARLLELRGAWDALAEVLVVRAEATVDDGEKAALHLELAAIFDARLEQPERAIEHYREALRLTPGNDLALASLGRLQHQRGDWDGLYETFETEAALAQDPRQKAARSFKAARILEERLDRVDDAIAIYDEILRCSPGFLPAQKALARLYAGRGRFDDLVALMERELADLEDRDTIIAALAQLAEVHETKRRDLPAAIACHRRILAVAPGHLATIRSLARLAEQLGDWEELLRAHEAEATYTGDQRQVVSLLHQNAEILEEQLGDKGRAIEAWRKVLAITPAYLPALRSLGRLYAQKGLWSELIRMHRQEAQVAPRDEASELIFRIGELQEEKLCDEARAIDAFREVLASSPGHFPAMRRLARIFRGQGAWRELAELLRLEASTRTDPGERAAALFQVAEILEAETAGADEAARAYEDVLREDPRHVPALRALERILGRSGDTHRLAGVLETLSSQGGAEDRVAAWSKLTALCLDELGDTARAARSCEAGLTIAPNDLFLLRCLERIRGGGPRRADARARIASAVSDPRVASALLVGAALDRGSSSSEAASDELERAVDADPRNERASELLERQLVRRDEPAKLAALLERRASTAADAGLRVSLLVRIGELREARLADTEGAIRSYKSALDHDPEHLPALVALARLLEPAGDLRALRDVWLASARAQRAATGGARALARAGELSEALRETEAAEAHYSLALERDPAEATALARLEALAIARGEPAKIAAFYESRARTAASPSTSDLAAAARIHLEQLVDPARAAALLDEALAAEPGNAEAQELRGRVAEALGDPHDAIARYERLLRQGDDSAAARSRLGRLRSAIGDAHRALLELEAALAVDPSHREALALRAKLLSDAERWAEADEALRRLIEVEDDLARLVPALEERARVLEVGLRDLAGAAACLEAILERTPEAEATLERLALLYERARDLPRLVSALERWSTRLLEPGQAIRASAALAKAASILAGPLQARDRAVVAYERALEWSPGDREIRLALAGLHAADPSTQDAAIRAYRLALEEEPGRASSHRALLRIWQSRGETDRAFVAAAVLHLLRASDAEEEAFYYRHHELPHTLTSTLEPAVLRDPDSKLRALAGIAAVLSEPIARASGAELARWDVERGDRLEAGHPVRRLLDRIFAILGSPSAPYELYSSARENGVGVAATLPPAVIVSKDFGTRYRPSEQTFLLARAAWGIREGSALWASLPRKTLAELVGAAVLLIHPDATSVEDPGAEEVRRLGKVLGRKGKRALEAPVRQLLEGPRDATVDDLVRHAERSANRLGLLLSGDLPASFGLLARGHQPGRPLETEGAVLEAIERRPELAELLLFAVSDEHAALRRRLGLAVTGA</sequence>
<proteinExistence type="predicted"/>
<dbReference type="Pfam" id="PF13181">
    <property type="entry name" value="TPR_8"/>
    <property type="match status" value="1"/>
</dbReference>
<dbReference type="Pfam" id="PF13176">
    <property type="entry name" value="TPR_7"/>
    <property type="match status" value="3"/>
</dbReference>
<evidence type="ECO:0000256" key="2">
    <source>
        <dbReference type="ARBA" id="ARBA00022803"/>
    </source>
</evidence>
<keyword evidence="1" id="KW-0677">Repeat</keyword>
<name>A0A0K1PAE0_9BACT</name>
<keyword evidence="6" id="KW-1185">Reference proteome</keyword>
<dbReference type="Pfam" id="PF13432">
    <property type="entry name" value="TPR_16"/>
    <property type="match status" value="1"/>
</dbReference>
<evidence type="ECO:0000256" key="1">
    <source>
        <dbReference type="ARBA" id="ARBA00022737"/>
    </source>
</evidence>
<gene>
    <name evidence="5" type="ORF">AKJ08_0890</name>
</gene>
<dbReference type="SMART" id="SM00028">
    <property type="entry name" value="TPR"/>
    <property type="match status" value="13"/>
</dbReference>
<dbReference type="STRING" id="1391653.AKJ08_0890"/>
<evidence type="ECO:0000256" key="4">
    <source>
        <dbReference type="SAM" id="MobiDB-lite"/>
    </source>
</evidence>
<evidence type="ECO:0000313" key="6">
    <source>
        <dbReference type="Proteomes" id="UP000055590"/>
    </source>
</evidence>
<evidence type="ECO:0000313" key="5">
    <source>
        <dbReference type="EMBL" id="AKU90503.1"/>
    </source>
</evidence>
<dbReference type="InterPro" id="IPR011990">
    <property type="entry name" value="TPR-like_helical_dom_sf"/>
</dbReference>
<dbReference type="InterPro" id="IPR051012">
    <property type="entry name" value="CellSynth/LPSAsmb/PSIAsmb"/>
</dbReference>
<dbReference type="Gene3D" id="1.25.40.10">
    <property type="entry name" value="Tetratricopeptide repeat domain"/>
    <property type="match status" value="9"/>
</dbReference>
<dbReference type="SUPFAM" id="SSF48452">
    <property type="entry name" value="TPR-like"/>
    <property type="match status" value="7"/>
</dbReference>
<evidence type="ECO:0000256" key="3">
    <source>
        <dbReference type="PROSITE-ProRule" id="PRU00339"/>
    </source>
</evidence>
<feature type="region of interest" description="Disordered" evidence="4">
    <location>
        <begin position="7"/>
        <end position="64"/>
    </location>
</feature>
<dbReference type="PANTHER" id="PTHR45586">
    <property type="entry name" value="TPR REPEAT-CONTAINING PROTEIN PA4667"/>
    <property type="match status" value="1"/>
</dbReference>
<dbReference type="PANTHER" id="PTHR45586:SF1">
    <property type="entry name" value="LIPOPOLYSACCHARIDE ASSEMBLY PROTEIN B"/>
    <property type="match status" value="1"/>
</dbReference>
<protein>
    <submittedName>
        <fullName evidence="5">TPR repeat protein</fullName>
    </submittedName>
</protein>
<keyword evidence="2 3" id="KW-0802">TPR repeat</keyword>
<dbReference type="PROSITE" id="PS50005">
    <property type="entry name" value="TPR"/>
    <property type="match status" value="1"/>
</dbReference>
<feature type="repeat" description="TPR" evidence="3">
    <location>
        <begin position="1162"/>
        <end position="1195"/>
    </location>
</feature>
<dbReference type="InterPro" id="IPR019734">
    <property type="entry name" value="TPR_rpt"/>
</dbReference>
<feature type="compositionally biased region" description="Basic and acidic residues" evidence="4">
    <location>
        <begin position="21"/>
        <end position="33"/>
    </location>
</feature>